<gene>
    <name evidence="2" type="ORF">NITHO_2450001</name>
</gene>
<dbReference type="EMBL" id="CAGS01000163">
    <property type="protein sequence ID" value="CCF83566.1"/>
    <property type="molecule type" value="Genomic_DNA"/>
</dbReference>
<organism evidence="2 3">
    <name type="scientific">Nitrolancea hollandica Lb</name>
    <dbReference type="NCBI Taxonomy" id="1129897"/>
    <lineage>
        <taxon>Bacteria</taxon>
        <taxon>Pseudomonadati</taxon>
        <taxon>Thermomicrobiota</taxon>
        <taxon>Thermomicrobia</taxon>
        <taxon>Sphaerobacterales</taxon>
        <taxon>Sphaerobacterineae</taxon>
        <taxon>Sphaerobacteraceae</taxon>
        <taxon>Nitrolancea</taxon>
    </lineage>
</organism>
<reference evidence="2 3" key="1">
    <citation type="journal article" date="2012" name="ISME J.">
        <title>Nitrification expanded: discovery, physiology and genomics of a nitrite-oxidizing bacterium from the phylum Chloroflexi.</title>
        <authorList>
            <person name="Sorokin D.Y."/>
            <person name="Lucker S."/>
            <person name="Vejmelkova D."/>
            <person name="Kostrikina N.A."/>
            <person name="Kleerebezem R."/>
            <person name="Rijpstra W.I."/>
            <person name="Damste J.S."/>
            <person name="Le Paslier D."/>
            <person name="Muyzer G."/>
            <person name="Wagner M."/>
            <person name="van Loosdrecht M.C."/>
            <person name="Daims H."/>
        </authorList>
    </citation>
    <scope>NUCLEOTIDE SEQUENCE [LARGE SCALE GENOMIC DNA]</scope>
    <source>
        <strain evidence="3">none</strain>
    </source>
</reference>
<sequence>MNLDSVGIPNEGQYFINGDRRSRWIYLDMVKVSTDQQQLMWLTKPGYLSDDEELRRQGFPAVMVATHIWGTEPVHHTPNDRVENVDFQLVADISDLIWRWIEFQFSS</sequence>
<evidence type="ECO:0000259" key="1">
    <source>
        <dbReference type="Pfam" id="PF04389"/>
    </source>
</evidence>
<dbReference type="Gene3D" id="3.40.630.10">
    <property type="entry name" value="Zn peptidases"/>
    <property type="match status" value="1"/>
</dbReference>
<accession>I4EFV4</accession>
<dbReference type="AlphaFoldDB" id="I4EFV4"/>
<dbReference type="SUPFAM" id="SSF53187">
    <property type="entry name" value="Zn-dependent exopeptidases"/>
    <property type="match status" value="1"/>
</dbReference>
<protein>
    <recommendedName>
        <fullName evidence="1">Peptidase M28 domain-containing protein</fullName>
    </recommendedName>
</protein>
<keyword evidence="3" id="KW-1185">Reference proteome</keyword>
<feature type="domain" description="Peptidase M28" evidence="1">
    <location>
        <begin position="1"/>
        <end position="100"/>
    </location>
</feature>
<proteinExistence type="predicted"/>
<name>I4EFV4_9BACT</name>
<dbReference type="Proteomes" id="UP000004221">
    <property type="component" value="Unassembled WGS sequence"/>
</dbReference>
<evidence type="ECO:0000313" key="2">
    <source>
        <dbReference type="EMBL" id="CCF83566.1"/>
    </source>
</evidence>
<dbReference type="Pfam" id="PF04389">
    <property type="entry name" value="Peptidase_M28"/>
    <property type="match status" value="1"/>
</dbReference>
<comment type="caution">
    <text evidence="2">The sequence shown here is derived from an EMBL/GenBank/DDBJ whole genome shotgun (WGS) entry which is preliminary data.</text>
</comment>
<evidence type="ECO:0000313" key="3">
    <source>
        <dbReference type="Proteomes" id="UP000004221"/>
    </source>
</evidence>
<dbReference type="InterPro" id="IPR007484">
    <property type="entry name" value="Peptidase_M28"/>
</dbReference>